<evidence type="ECO:0008006" key="4">
    <source>
        <dbReference type="Google" id="ProtNLM"/>
    </source>
</evidence>
<feature type="signal peptide" evidence="1">
    <location>
        <begin position="1"/>
        <end position="23"/>
    </location>
</feature>
<proteinExistence type="predicted"/>
<dbReference type="InterPro" id="IPR052748">
    <property type="entry name" value="ISR_Activator"/>
</dbReference>
<dbReference type="EMBL" id="VLKG01000003">
    <property type="protein sequence ID" value="TWH76345.1"/>
    <property type="molecule type" value="Genomic_DNA"/>
</dbReference>
<dbReference type="Proteomes" id="UP000319627">
    <property type="component" value="Unassembled WGS sequence"/>
</dbReference>
<evidence type="ECO:0000313" key="3">
    <source>
        <dbReference type="Proteomes" id="UP000319627"/>
    </source>
</evidence>
<dbReference type="Gene3D" id="1.25.40.10">
    <property type="entry name" value="Tetratricopeptide repeat domain"/>
    <property type="match status" value="1"/>
</dbReference>
<feature type="chain" id="PRO_5021849096" description="Sel1 repeat-containing protein" evidence="1">
    <location>
        <begin position="24"/>
        <end position="178"/>
    </location>
</feature>
<dbReference type="PANTHER" id="PTHR45011">
    <property type="entry name" value="DAP3-BINDING CELL DEATH ENHANCER 1"/>
    <property type="match status" value="1"/>
</dbReference>
<dbReference type="RefSeq" id="WP_144570985.1">
    <property type="nucleotide sequence ID" value="NZ_VLKG01000003.1"/>
</dbReference>
<keyword evidence="1" id="KW-0732">Signal</keyword>
<dbReference type="PANTHER" id="PTHR45011:SF1">
    <property type="entry name" value="DAP3-BINDING CELL DEATH ENHANCER 1"/>
    <property type="match status" value="1"/>
</dbReference>
<evidence type="ECO:0000256" key="1">
    <source>
        <dbReference type="SAM" id="SignalP"/>
    </source>
</evidence>
<accession>A0A562J0L8</accession>
<dbReference type="InterPro" id="IPR011990">
    <property type="entry name" value="TPR-like_helical_dom_sf"/>
</dbReference>
<organism evidence="2 3">
    <name type="scientific">Azomonas agilis</name>
    <dbReference type="NCBI Taxonomy" id="116849"/>
    <lineage>
        <taxon>Bacteria</taxon>
        <taxon>Pseudomonadati</taxon>
        <taxon>Pseudomonadota</taxon>
        <taxon>Gammaproteobacteria</taxon>
        <taxon>Pseudomonadales</taxon>
        <taxon>Pseudomonadaceae</taxon>
        <taxon>Azomonas</taxon>
    </lineage>
</organism>
<dbReference type="OrthoDB" id="6429934at2"/>
<evidence type="ECO:0000313" key="2">
    <source>
        <dbReference type="EMBL" id="TWH76345.1"/>
    </source>
</evidence>
<dbReference type="InterPro" id="IPR006597">
    <property type="entry name" value="Sel1-like"/>
</dbReference>
<comment type="caution">
    <text evidence="2">The sequence shown here is derived from an EMBL/GenBank/DDBJ whole genome shotgun (WGS) entry which is preliminary data.</text>
</comment>
<protein>
    <recommendedName>
        <fullName evidence="4">Sel1 repeat-containing protein</fullName>
    </recommendedName>
</protein>
<dbReference type="SUPFAM" id="SSF81901">
    <property type="entry name" value="HCP-like"/>
    <property type="match status" value="1"/>
</dbReference>
<reference evidence="2 3" key="1">
    <citation type="submission" date="2019-07" db="EMBL/GenBank/DDBJ databases">
        <title>Genomic Encyclopedia of Type Strains, Phase I: the one thousand microbial genomes (KMG-I) project.</title>
        <authorList>
            <person name="Kyrpides N."/>
        </authorList>
    </citation>
    <scope>NUCLEOTIDE SEQUENCE [LARGE SCALE GENOMIC DNA]</scope>
    <source>
        <strain evidence="2 3">DSM 375</strain>
    </source>
</reference>
<sequence length="178" mass="19843">MTLNGCKRFLICLPLLFPPSLMAGGNSLLIPAPEVNRCALDIADPTEVLHDCQQRALAGDAQAAYELGLFYYDGLAVPRDLTQAVSWFERASLQGHAQAQYRLGLIFFQGEGQPVNKVQAYILLKMSAVNGDEEALDMADQVAIHMHHDELEAASRILSQIFRNYLMELQVMEERHTP</sequence>
<keyword evidence="3" id="KW-1185">Reference proteome</keyword>
<dbReference type="SMART" id="SM00671">
    <property type="entry name" value="SEL1"/>
    <property type="match status" value="2"/>
</dbReference>
<name>A0A562J0L8_9GAMM</name>
<gene>
    <name evidence="2" type="ORF">LX59_01268</name>
</gene>
<dbReference type="Pfam" id="PF08238">
    <property type="entry name" value="Sel1"/>
    <property type="match status" value="2"/>
</dbReference>
<dbReference type="AlphaFoldDB" id="A0A562J0L8"/>